<dbReference type="SMART" id="SM00345">
    <property type="entry name" value="HTH_GNTR"/>
    <property type="match status" value="1"/>
</dbReference>
<keyword evidence="3" id="KW-0804">Transcription</keyword>
<evidence type="ECO:0000256" key="2">
    <source>
        <dbReference type="ARBA" id="ARBA00023125"/>
    </source>
</evidence>
<gene>
    <name evidence="5" type="ORF">FGK64_21715</name>
</gene>
<keyword evidence="1" id="KW-0805">Transcription regulation</keyword>
<dbReference type="Pfam" id="PF00392">
    <property type="entry name" value="GntR"/>
    <property type="match status" value="1"/>
</dbReference>
<accession>A0ABY2WXB6</accession>
<evidence type="ECO:0000313" key="6">
    <source>
        <dbReference type="Proteomes" id="UP001191082"/>
    </source>
</evidence>
<dbReference type="SUPFAM" id="SSF64288">
    <property type="entry name" value="Chorismate lyase-like"/>
    <property type="match status" value="1"/>
</dbReference>
<dbReference type="InterPro" id="IPR011663">
    <property type="entry name" value="UTRA"/>
</dbReference>
<dbReference type="Proteomes" id="UP001191082">
    <property type="component" value="Unassembled WGS sequence"/>
</dbReference>
<dbReference type="SUPFAM" id="SSF46785">
    <property type="entry name" value="Winged helix' DNA-binding domain"/>
    <property type="match status" value="1"/>
</dbReference>
<dbReference type="InterPro" id="IPR036390">
    <property type="entry name" value="WH_DNA-bd_sf"/>
</dbReference>
<dbReference type="InterPro" id="IPR036388">
    <property type="entry name" value="WH-like_DNA-bd_sf"/>
</dbReference>
<evidence type="ECO:0000259" key="4">
    <source>
        <dbReference type="PROSITE" id="PS50949"/>
    </source>
</evidence>
<dbReference type="Gene3D" id="1.10.10.10">
    <property type="entry name" value="Winged helix-like DNA-binding domain superfamily/Winged helix DNA-binding domain"/>
    <property type="match status" value="1"/>
</dbReference>
<comment type="caution">
    <text evidence="5">The sequence shown here is derived from an EMBL/GenBank/DDBJ whole genome shotgun (WGS) entry which is preliminary data.</text>
</comment>
<protein>
    <submittedName>
        <fullName evidence="5">GntR family transcriptional regulator</fullName>
    </submittedName>
</protein>
<organism evidence="5 6">
    <name type="scientific">Arenibacterium halophilum</name>
    <dbReference type="NCBI Taxonomy" id="2583821"/>
    <lineage>
        <taxon>Bacteria</taxon>
        <taxon>Pseudomonadati</taxon>
        <taxon>Pseudomonadota</taxon>
        <taxon>Alphaproteobacteria</taxon>
        <taxon>Rhodobacterales</taxon>
        <taxon>Paracoccaceae</taxon>
        <taxon>Arenibacterium</taxon>
    </lineage>
</organism>
<sequence length="262" mass="29786">MNATPNKLSLEPLLARWKAAEDRPVKYQRLTEAFTACIQSGAYAPGGHLPKETEICAALPVGLSTVQKALAQMVEEGLVVRRRKLGSFIAEASNQVPEVHIYRFTDPVTGEEMMPFTRVLRVSRVQTSSFGPLLADFDADEVIRIDRLVWVTGESPAFSSFYTRCEHTEDMPHDRRETLHGASYHRILWERYGIRIARVRHAACAELLSRTACDALDLAAPHVGMLWDAYEFDRDDRLQIVQRFELPRGHRPMQLVERKSVL</sequence>
<reference evidence="5 6" key="1">
    <citation type="submission" date="2019-05" db="EMBL/GenBank/DDBJ databases">
        <title>Marivita sp. nov. isolated from sea sediment.</title>
        <authorList>
            <person name="Kim W."/>
        </authorList>
    </citation>
    <scope>NUCLEOTIDE SEQUENCE [LARGE SCALE GENOMIC DNA]</scope>
    <source>
        <strain evidence="5 6">CAU 1492</strain>
    </source>
</reference>
<evidence type="ECO:0000256" key="1">
    <source>
        <dbReference type="ARBA" id="ARBA00023015"/>
    </source>
</evidence>
<dbReference type="PANTHER" id="PTHR44846:SF1">
    <property type="entry name" value="MANNOSYL-D-GLYCERATE TRANSPORT_METABOLISM SYSTEM REPRESSOR MNGR-RELATED"/>
    <property type="match status" value="1"/>
</dbReference>
<name>A0ABY2WXB6_9RHOB</name>
<keyword evidence="6" id="KW-1185">Reference proteome</keyword>
<dbReference type="InterPro" id="IPR050679">
    <property type="entry name" value="Bact_HTH_transcr_reg"/>
</dbReference>
<dbReference type="InterPro" id="IPR000524">
    <property type="entry name" value="Tscrpt_reg_HTH_GntR"/>
</dbReference>
<dbReference type="Gene3D" id="3.40.1410.10">
    <property type="entry name" value="Chorismate lyase-like"/>
    <property type="match status" value="1"/>
</dbReference>
<dbReference type="CDD" id="cd07377">
    <property type="entry name" value="WHTH_GntR"/>
    <property type="match status" value="1"/>
</dbReference>
<evidence type="ECO:0000313" key="5">
    <source>
        <dbReference type="EMBL" id="TMV07482.1"/>
    </source>
</evidence>
<dbReference type="PROSITE" id="PS50949">
    <property type="entry name" value="HTH_GNTR"/>
    <property type="match status" value="1"/>
</dbReference>
<dbReference type="PANTHER" id="PTHR44846">
    <property type="entry name" value="MANNOSYL-D-GLYCERATE TRANSPORT/METABOLISM SYSTEM REPRESSOR MNGR-RELATED"/>
    <property type="match status" value="1"/>
</dbReference>
<dbReference type="InterPro" id="IPR028978">
    <property type="entry name" value="Chorismate_lyase_/UTRA_dom_sf"/>
</dbReference>
<keyword evidence="2" id="KW-0238">DNA-binding</keyword>
<proteinExistence type="predicted"/>
<dbReference type="Pfam" id="PF07702">
    <property type="entry name" value="UTRA"/>
    <property type="match status" value="1"/>
</dbReference>
<evidence type="ECO:0000256" key="3">
    <source>
        <dbReference type="ARBA" id="ARBA00023163"/>
    </source>
</evidence>
<feature type="domain" description="HTH gntR-type" evidence="4">
    <location>
        <begin position="24"/>
        <end position="92"/>
    </location>
</feature>
<dbReference type="EMBL" id="VCPC01000008">
    <property type="protein sequence ID" value="TMV07482.1"/>
    <property type="molecule type" value="Genomic_DNA"/>
</dbReference>